<dbReference type="Gene3D" id="4.10.1220.10">
    <property type="entry name" value="EGF-type module"/>
    <property type="match status" value="1"/>
</dbReference>
<dbReference type="SMART" id="SM00181">
    <property type="entry name" value="EGF"/>
    <property type="match status" value="5"/>
</dbReference>
<feature type="disulfide bond" evidence="8">
    <location>
        <begin position="1891"/>
        <end position="1903"/>
    </location>
</feature>
<feature type="disulfide bond" evidence="8">
    <location>
        <begin position="1994"/>
        <end position="2012"/>
    </location>
</feature>
<dbReference type="InterPro" id="IPR000884">
    <property type="entry name" value="TSP1_rpt"/>
</dbReference>
<comment type="caution">
    <text evidence="7">Lacks conserved residue(s) required for the propagation of feature annotation.</text>
</comment>
<dbReference type="PROSITE" id="PS50068">
    <property type="entry name" value="LDLRA_2"/>
    <property type="match status" value="8"/>
</dbReference>
<dbReference type="SUPFAM" id="SSF57424">
    <property type="entry name" value="LDL receptor-like module"/>
    <property type="match status" value="7"/>
</dbReference>
<evidence type="ECO:0000256" key="3">
    <source>
        <dbReference type="ARBA" id="ARBA00022536"/>
    </source>
</evidence>
<dbReference type="PROSITE" id="PS50026">
    <property type="entry name" value="EGF_3"/>
    <property type="match status" value="1"/>
</dbReference>
<dbReference type="FunFam" id="2.10.25.10:FF:000674">
    <property type="entry name" value="Mucin-2"/>
    <property type="match status" value="1"/>
</dbReference>
<dbReference type="Gene3D" id="3.40.720.10">
    <property type="entry name" value="Alkaline Phosphatase, subunit A"/>
    <property type="match status" value="1"/>
</dbReference>
<dbReference type="SUPFAM" id="SSF82895">
    <property type="entry name" value="TSP-1 type 1 repeat"/>
    <property type="match status" value="2"/>
</dbReference>
<dbReference type="PANTHER" id="PTHR11339:SF396">
    <property type="entry name" value="SCO-SPONDIN"/>
    <property type="match status" value="1"/>
</dbReference>
<dbReference type="InterPro" id="IPR036084">
    <property type="entry name" value="Ser_inhib-like_sf"/>
</dbReference>
<name>C3ZC25_BRAFL</name>
<dbReference type="SMART" id="SM00209">
    <property type="entry name" value="TSP1"/>
    <property type="match status" value="2"/>
</dbReference>
<feature type="disulfide bond" evidence="8">
    <location>
        <begin position="1675"/>
        <end position="1693"/>
    </location>
</feature>
<keyword evidence="6" id="KW-0325">Glycoprotein</keyword>
<protein>
    <submittedName>
        <fullName evidence="11">Uncharacterized protein</fullName>
    </submittedName>
</protein>
<evidence type="ECO:0000256" key="5">
    <source>
        <dbReference type="ARBA" id="ARBA00023157"/>
    </source>
</evidence>
<evidence type="ECO:0000259" key="10">
    <source>
        <dbReference type="PROSITE" id="PS51233"/>
    </source>
</evidence>
<dbReference type="EMBL" id="GG666605">
    <property type="protein sequence ID" value="EEN49909.1"/>
    <property type="molecule type" value="Genomic_DNA"/>
</dbReference>
<feature type="disulfide bond" evidence="8">
    <location>
        <begin position="1714"/>
        <end position="1732"/>
    </location>
</feature>
<dbReference type="CDD" id="cd16018">
    <property type="entry name" value="Enpp"/>
    <property type="match status" value="1"/>
</dbReference>
<feature type="disulfide bond" evidence="8">
    <location>
        <begin position="1851"/>
        <end position="1863"/>
    </location>
</feature>
<dbReference type="eggNOG" id="KOG1216">
    <property type="taxonomic scope" value="Eukaryota"/>
</dbReference>
<dbReference type="PANTHER" id="PTHR11339">
    <property type="entry name" value="EXTRACELLULAR MATRIX GLYCOPROTEIN RELATED"/>
    <property type="match status" value="1"/>
</dbReference>
<dbReference type="Gene3D" id="2.20.100.10">
    <property type="entry name" value="Thrombospondin type-1 (TSP1) repeat"/>
    <property type="match status" value="2"/>
</dbReference>
<evidence type="ECO:0000256" key="8">
    <source>
        <dbReference type="PROSITE-ProRule" id="PRU00124"/>
    </source>
</evidence>
<feature type="disulfide bond" evidence="8">
    <location>
        <begin position="1767"/>
        <end position="1782"/>
    </location>
</feature>
<feature type="disulfide bond" evidence="8">
    <location>
        <begin position="1898"/>
        <end position="1916"/>
    </location>
</feature>
<feature type="domain" description="VWFD" evidence="10">
    <location>
        <begin position="1354"/>
        <end position="1525"/>
    </location>
</feature>
<evidence type="ECO:0000256" key="7">
    <source>
        <dbReference type="PROSITE-ProRule" id="PRU00076"/>
    </source>
</evidence>
<dbReference type="PROSITE" id="PS01209">
    <property type="entry name" value="LDLRA_1"/>
    <property type="match status" value="4"/>
</dbReference>
<dbReference type="SUPFAM" id="SSF57567">
    <property type="entry name" value="Serine protease inhibitors"/>
    <property type="match status" value="5"/>
</dbReference>
<dbReference type="Pfam" id="PF00094">
    <property type="entry name" value="VWD"/>
    <property type="match status" value="3"/>
</dbReference>
<comment type="subcellular location">
    <subcellularLocation>
        <location evidence="1">Secreted</location>
    </subcellularLocation>
</comment>
<dbReference type="Gene3D" id="2.10.25.10">
    <property type="entry name" value="Laminin"/>
    <property type="match status" value="6"/>
</dbReference>
<dbReference type="Pfam" id="PF00090">
    <property type="entry name" value="TSP_1"/>
    <property type="match status" value="1"/>
</dbReference>
<dbReference type="InterPro" id="IPR017850">
    <property type="entry name" value="Alkaline_phosphatase_core_sf"/>
</dbReference>
<sequence>MQVVVFEAGIGQRSTSGRTQSDLWVILFSLRGWYDNGAEPIWNTVKKQGKKAGVYMFYGGFLPMQGMLPDRYVTSNSSAPTDEAEWQKRVDTIIDWFLVDDLDFVAVHWNQPDKICHAQGPDSDARREEIRKADRLIGYLVDQIKVRDQLSDLNVILTADHGMITADPVPNPIEIYSYVSPLDLRLLLADYGPLALIQPEDGKLQEVYDVLRTSHPNMTVYLKEDFPERFHFANNPRIPDIIALADSSFIIHSTYPGQIDVPGQHGYDNALLKMKAVFRAQGPAFRRGYTHPRPFDSVHLTSNHFCNETVTITKEVVIMKEQEDTCQCGELYLREKDGWKLLYGKMVEVYGGPTGASQAVISKNAVCYIYKPAVTQPVDMLRTVAQCCDGWSGTNCDIPVCEQQCLNLGTCTAPNTCECLPGYHGNDCSIPLLGYCYTTVGCTMNTFTQTYQTAQVDYNNCCHQTDALAWGPVGQCFPCQTSGLTSFYKDQFNNNVLPTSMSAVLAYKTCVTWAGYHFRSFDGRSFSFRGPCPYSLAQDTDGLWHVIVQNINCDTHHTCTKALHIRVGNDHLHAVGNTITLNGEAITISPDSTVSRNGITMKHLGDFVFLETTLGMRLKWDTETAVYITVVSDYMHKTRGLCGVYDYNPDNDFMTPSGTQAPYEAIFGNSWKMAEIGESCPDVAQLPHPCDASADIRAEAENRCGKIHQYPFDQCHSAVEPAEFYESCLYGYCLWQDPDSREQSLCTSLTAYSRECAQKNVIFFWRGEGFCEKSCPNGKVYTECASMCPVSCQTAAFANLAPCRKDCVSGCECPEGTYLDDGQCVPAEECPCYHHRERFSTGDVIKQRCNECICMEGQWICSEDKCPGTCIVFGDPHYITFDQKFYTFQGKCEYTLVEDFVDGKLLITAQNEPCGSSGGVSCTKSVTVTHHMTTVTLKRDGEVTVAGRDTTIPFSVRTVYKLHHHMTTVTLKRDGEVTVVTFRNQDIYVKRGSSIVTVLEGFGFRIMWDNINRVYITLDTVYSNKVRGLCGTFNWNQHDDFTTPEGDLETNAVAFANKFKLHLDCQDAAQLSFHPCDTYTQMRDFAVERCAIIFDFIFQSCHIEVDMNPYYDSCLYDVCGCEDTDQCLCSAVATYASECARSGVVVDWRQHELVKEVCVVQCTGGQLYKECMDTCGRTCTDLVHEEECFHTAEEVPCVPGCNCPDGMALNDDGVCVRKSMCNCRDGDRVYAPGSTIKKGCNTCYCESGIFNCSDHECPDVYACPRNLVYRDDVSPCPLTCANMIEDEYCNLFRQPGCGCPDGMVLDEDYCILPENCPCHHGLKKHQRGETITKDCNICVCKGRHWECSDNKCAGVCIASGDPHYITFDGKSFSFQGGCNYILSKDLVTNEFAITAENVPCGTSGVTCTKSVTIIIGSTVISLVRGRKVTVNDVPILPPKAYNGTGLVIHKSGIYVIVSSVIGLEVKWDGQTRVYVKLDPVFEGKVGGLCGNYDGNAENDFTARQGGVESVAHMFADTWRVSTSCMETEPPTMHPCKSSARETYAKKMCGVLTGPMFEPCHSVVPYEMYYAWCVYDSCGCDYGGFCECMCTAISLYAQMCSDNGIYIRWRSQELCPMQCDNGYIYEACGPVCQETCRALGDTPPWYCERSTCVEGCFCPEGYVDDVYECEEDEFKCESGACIKNVYRCDGITDCRDLSDEHECPPPACEDNEFTCKNGRCIPDGFVCDGDHDCGFDDNSDEEQCAFNCDTPHEFYCQSGICLPLTHRCDGHDDCGDMSDEYGCICTIHQFTCFSGECILRSQVYCAFSHCYLDKLCDGTPDCPRGEDEGKNCENMTTAIPMTTVSVTLPTTCAPEEFVCETGDCLPADKLCDGQPDCPDGSDEKDEYCIVTCAPAQFQCPDGTCIDISWLCDGSVDCEDGTDELDCPTTTLPPTTSTSTVSITTTEGVCDDTMFVCSILYQCIPLAYLCDGEVECEDGTDEVNCTTTCLPSQYICNDGKCLDPEFLCDGVPQCEDSSDESVHICVTSAPTTTSVPTTTTVSYNTTTLVTMPTAGPCPEYTCFNGKCIDFEQVCNQVYNCNDGVETYDWIDSDEYNCGGFNQWSPWGSCSATCGPGVQRRYRLCSAPPPPVHDPLRYCNGESIQEQECFLNPCEVEVEWGSWERWSECTSGCHIGFSVRVRECRNKIGTGERECVESADLEPTPLELKACNRTCGEEECEDHQEYRNGEDCLVRPLTCLFVCLFVYPEEECEDHQEYRNGEDCLVCPLTCMGLVMGSQCVDTTCSAGCYCPEGYYEHHGMCVVKSECPCLYNGQEYLNGQQVATGPCHTWSCSFWVTERSAHTQTAITTVSCLHQLDEVWKRMSEKTSCFIPNPQCI</sequence>
<dbReference type="CDD" id="cd19941">
    <property type="entry name" value="TIL"/>
    <property type="match status" value="5"/>
</dbReference>
<dbReference type="InterPro" id="IPR036383">
    <property type="entry name" value="TSP1_rpt_sf"/>
</dbReference>
<dbReference type="FunFam" id="2.10.25.10:FF:000055">
    <property type="entry name" value="alpha-tectorin isoform X1"/>
    <property type="match status" value="1"/>
</dbReference>
<feature type="domain" description="VWFD" evidence="10">
    <location>
        <begin position="508"/>
        <end position="681"/>
    </location>
</feature>
<dbReference type="STRING" id="7739.C3ZC25"/>
<keyword evidence="4" id="KW-0106">Calcium</keyword>
<evidence type="ECO:0000256" key="1">
    <source>
        <dbReference type="ARBA" id="ARBA00004613"/>
    </source>
</evidence>
<keyword evidence="5 7" id="KW-1015">Disulfide bond</keyword>
<dbReference type="PROSITE" id="PS50092">
    <property type="entry name" value="TSP1"/>
    <property type="match status" value="2"/>
</dbReference>
<dbReference type="Pfam" id="PF01826">
    <property type="entry name" value="TIL"/>
    <property type="match status" value="3"/>
</dbReference>
<dbReference type="eggNOG" id="KOG4475">
    <property type="taxonomic scope" value="Eukaryota"/>
</dbReference>
<keyword evidence="2" id="KW-0964">Secreted</keyword>
<dbReference type="InterPro" id="IPR002919">
    <property type="entry name" value="TIL_dom"/>
</dbReference>
<feature type="disulfide bond" evidence="8">
    <location>
        <begin position="1755"/>
        <end position="1773"/>
    </location>
</feature>
<dbReference type="SUPFAM" id="SSF57603">
    <property type="entry name" value="FnI-like domain"/>
    <property type="match status" value="1"/>
</dbReference>
<evidence type="ECO:0000256" key="4">
    <source>
        <dbReference type="ARBA" id="ARBA00022837"/>
    </source>
</evidence>
<dbReference type="Gene3D" id="4.10.400.10">
    <property type="entry name" value="Low-density Lipoprotein Receptor"/>
    <property type="match status" value="8"/>
</dbReference>
<feature type="disulfide bond" evidence="8">
    <location>
        <begin position="1668"/>
        <end position="1680"/>
    </location>
</feature>
<feature type="domain" description="VWFD" evidence="10">
    <location>
        <begin position="868"/>
        <end position="1066"/>
    </location>
</feature>
<dbReference type="InterPro" id="IPR036055">
    <property type="entry name" value="LDL_receptor-like_sf"/>
</dbReference>
<dbReference type="Pfam" id="PF00057">
    <property type="entry name" value="Ldl_recept_a"/>
    <property type="match status" value="7"/>
</dbReference>
<dbReference type="eggNOG" id="KOG1215">
    <property type="taxonomic scope" value="Eukaryota"/>
</dbReference>
<dbReference type="InterPro" id="IPR023415">
    <property type="entry name" value="LDLR_class-A_CS"/>
</dbReference>
<feature type="disulfide bond" evidence="8">
    <location>
        <begin position="1968"/>
        <end position="1983"/>
    </location>
</feature>
<dbReference type="PROSITE" id="PS51233">
    <property type="entry name" value="VWFD"/>
    <property type="match status" value="3"/>
</dbReference>
<feature type="disulfide bond" evidence="7">
    <location>
        <begin position="419"/>
        <end position="428"/>
    </location>
</feature>
<dbReference type="InterPro" id="IPR002591">
    <property type="entry name" value="Phosphodiest/P_Trfase"/>
</dbReference>
<proteinExistence type="predicted"/>
<feature type="disulfide bond" evidence="8">
    <location>
        <begin position="1707"/>
        <end position="1719"/>
    </location>
</feature>
<dbReference type="Pfam" id="PF08742">
    <property type="entry name" value="C8"/>
    <property type="match status" value="3"/>
</dbReference>
<dbReference type="InterPro" id="IPR050780">
    <property type="entry name" value="Mucin_vWF_Thrombospondin_sf"/>
</dbReference>
<reference evidence="11" key="1">
    <citation type="journal article" date="2008" name="Nature">
        <title>The amphioxus genome and the evolution of the chordate karyotype.</title>
        <authorList>
            <consortium name="US DOE Joint Genome Institute (JGI-PGF)"/>
            <person name="Putnam N.H."/>
            <person name="Butts T."/>
            <person name="Ferrier D.E.K."/>
            <person name="Furlong R.F."/>
            <person name="Hellsten U."/>
            <person name="Kawashima T."/>
            <person name="Robinson-Rechavi M."/>
            <person name="Shoguchi E."/>
            <person name="Terry A."/>
            <person name="Yu J.-K."/>
            <person name="Benito-Gutierrez E.L."/>
            <person name="Dubchak I."/>
            <person name="Garcia-Fernandez J."/>
            <person name="Gibson-Brown J.J."/>
            <person name="Grigoriev I.V."/>
            <person name="Horton A.C."/>
            <person name="de Jong P.J."/>
            <person name="Jurka J."/>
            <person name="Kapitonov V.V."/>
            <person name="Kohara Y."/>
            <person name="Kuroki Y."/>
            <person name="Lindquist E."/>
            <person name="Lucas S."/>
            <person name="Osoegawa K."/>
            <person name="Pennacchio L.A."/>
            <person name="Salamov A.A."/>
            <person name="Satou Y."/>
            <person name="Sauka-Spengler T."/>
            <person name="Schmutz J."/>
            <person name="Shin-I T."/>
            <person name="Toyoda A."/>
            <person name="Bronner-Fraser M."/>
            <person name="Fujiyama A."/>
            <person name="Holland L.Z."/>
            <person name="Holland P.W.H."/>
            <person name="Satoh N."/>
            <person name="Rokhsar D.S."/>
        </authorList>
    </citation>
    <scope>NUCLEOTIDE SEQUENCE [LARGE SCALE GENOMIC DNA]</scope>
    <source>
        <strain evidence="11">S238N-H82</strain>
        <tissue evidence="11">Testes</tissue>
    </source>
</reference>
<dbReference type="CDD" id="cd00112">
    <property type="entry name" value="LDLa"/>
    <property type="match status" value="8"/>
</dbReference>
<keyword evidence="3 7" id="KW-0245">EGF-like domain</keyword>
<feature type="domain" description="EGF-like" evidence="9">
    <location>
        <begin position="397"/>
        <end position="429"/>
    </location>
</feature>
<evidence type="ECO:0000259" key="9">
    <source>
        <dbReference type="PROSITE" id="PS50026"/>
    </source>
</evidence>
<dbReference type="InParanoid" id="C3ZC25"/>
<dbReference type="InterPro" id="IPR002172">
    <property type="entry name" value="LDrepeatLR_classA_rpt"/>
</dbReference>
<dbReference type="PROSITE" id="PS00022">
    <property type="entry name" value="EGF_1"/>
    <property type="match status" value="1"/>
</dbReference>
<dbReference type="eggNOG" id="KOG2645">
    <property type="taxonomic scope" value="Eukaryota"/>
</dbReference>
<dbReference type="GO" id="GO:0005576">
    <property type="term" value="C:extracellular region"/>
    <property type="evidence" value="ECO:0007669"/>
    <property type="project" value="UniProtKB-SubCell"/>
</dbReference>
<feature type="disulfide bond" evidence="8">
    <location>
        <begin position="1910"/>
        <end position="1925"/>
    </location>
</feature>
<dbReference type="InterPro" id="IPR014853">
    <property type="entry name" value="VWF/SSPO/ZAN-like_Cys-rich_dom"/>
</dbReference>
<dbReference type="InterPro" id="IPR001846">
    <property type="entry name" value="VWF_type-D"/>
</dbReference>
<dbReference type="PROSITE" id="PS01186">
    <property type="entry name" value="EGF_2"/>
    <property type="match status" value="1"/>
</dbReference>
<dbReference type="SMART" id="SM00192">
    <property type="entry name" value="LDLa"/>
    <property type="match status" value="9"/>
</dbReference>
<feature type="disulfide bond" evidence="7">
    <location>
        <begin position="401"/>
        <end position="411"/>
    </location>
</feature>
<organism>
    <name type="scientific">Branchiostoma floridae</name>
    <name type="common">Florida lancelet</name>
    <name type="synonym">Amphioxus</name>
    <dbReference type="NCBI Taxonomy" id="7739"/>
    <lineage>
        <taxon>Eukaryota</taxon>
        <taxon>Metazoa</taxon>
        <taxon>Chordata</taxon>
        <taxon>Cephalochordata</taxon>
        <taxon>Leptocardii</taxon>
        <taxon>Amphioxiformes</taxon>
        <taxon>Branchiostomatidae</taxon>
        <taxon>Branchiostoma</taxon>
    </lineage>
</organism>
<evidence type="ECO:0000256" key="6">
    <source>
        <dbReference type="ARBA" id="ARBA00023180"/>
    </source>
</evidence>
<dbReference type="SMART" id="SM00832">
    <property type="entry name" value="C8"/>
    <property type="match status" value="3"/>
</dbReference>
<dbReference type="SMART" id="SM00216">
    <property type="entry name" value="VWD"/>
    <property type="match status" value="3"/>
</dbReference>
<feature type="disulfide bond" evidence="8">
    <location>
        <begin position="1987"/>
        <end position="1999"/>
    </location>
</feature>
<feature type="disulfide bond" evidence="8">
    <location>
        <begin position="1858"/>
        <end position="1876"/>
    </location>
</feature>
<feature type="disulfide bond" evidence="8">
    <location>
        <begin position="1687"/>
        <end position="1702"/>
    </location>
</feature>
<dbReference type="SUPFAM" id="SSF53649">
    <property type="entry name" value="Alkaline phosphatase-like"/>
    <property type="match status" value="1"/>
</dbReference>
<gene>
    <name evidence="11" type="ORF">BRAFLDRAFT_98194</name>
</gene>
<accession>C3ZC25</accession>
<evidence type="ECO:0000256" key="2">
    <source>
        <dbReference type="ARBA" id="ARBA00022525"/>
    </source>
</evidence>
<dbReference type="PRINTS" id="PR00261">
    <property type="entry name" value="LDLRECEPTOR"/>
</dbReference>
<evidence type="ECO:0000313" key="11">
    <source>
        <dbReference type="EMBL" id="EEN49909.1"/>
    </source>
</evidence>
<feature type="disulfide bond" evidence="8">
    <location>
        <begin position="1784"/>
        <end position="1796"/>
    </location>
</feature>
<dbReference type="InterPro" id="IPR000742">
    <property type="entry name" value="EGF"/>
</dbReference>
<dbReference type="Pfam" id="PF01663">
    <property type="entry name" value="Phosphodiest"/>
    <property type="match status" value="1"/>
</dbReference>